<accession>A0A517YWJ8</accession>
<dbReference type="InterPro" id="IPR041497">
    <property type="entry name" value="Thump-like"/>
</dbReference>
<feature type="domain" description="THUMP-like" evidence="1">
    <location>
        <begin position="314"/>
        <end position="384"/>
    </location>
</feature>
<dbReference type="Gene3D" id="3.40.50.150">
    <property type="entry name" value="Vaccinia Virus protein VP39"/>
    <property type="match status" value="1"/>
</dbReference>
<sequence length="389" mass="43568">MREAQIPIYAGLTDELLEQAGLAYADPRQATARISQLRKKYDADSVRAAIELVTARAKARLKFPEISERFYGDVAGVEMASSWAVGKHKAKRFTGQARVWDLCCGIGGDMLSIKGVAGEVIGYEMDALRAWMCEKNTGCAVEVCDVIERQWVDGVFHLDPARRENDWGGKRMWHYEDLQPGPEFIERLVEKNRGGCIKLAPSVYAEDLPFECELEYVSERGRLVQGIAWVGELAECEKRATMVDGEEVHELCGGEESLIADYIGGESRYLYTVDPSVERAGLMNELAERTGLKVVHEKLGLLTGNATVSDPFIRGFELIETMGWKETRVKRWLAAHDGGLVEVKTRGKVVNPDTVQMRLRGKGETVYTVFILRKTKQIIAYITRRLGSI</sequence>
<dbReference type="AlphaFoldDB" id="A0A517YWJ8"/>
<dbReference type="InterPro" id="IPR029063">
    <property type="entry name" value="SAM-dependent_MTases_sf"/>
</dbReference>
<dbReference type="Proteomes" id="UP000317369">
    <property type="component" value="Chromosome"/>
</dbReference>
<protein>
    <recommendedName>
        <fullName evidence="1">THUMP-like domain-containing protein</fullName>
    </recommendedName>
</protein>
<evidence type="ECO:0000313" key="3">
    <source>
        <dbReference type="Proteomes" id="UP000317369"/>
    </source>
</evidence>
<dbReference type="Pfam" id="PF18096">
    <property type="entry name" value="Thump_like"/>
    <property type="match status" value="1"/>
</dbReference>
<proteinExistence type="predicted"/>
<keyword evidence="3" id="KW-1185">Reference proteome</keyword>
<dbReference type="RefSeq" id="WP_145078667.1">
    <property type="nucleotide sequence ID" value="NZ_CP036425.1"/>
</dbReference>
<gene>
    <name evidence="2" type="ORF">KS4_26710</name>
</gene>
<dbReference type="OrthoDB" id="9810570at2"/>
<dbReference type="CDD" id="cd02440">
    <property type="entry name" value="AdoMet_MTases"/>
    <property type="match status" value="1"/>
</dbReference>
<organism evidence="2 3">
    <name type="scientific">Poriferisphaera corsica</name>
    <dbReference type="NCBI Taxonomy" id="2528020"/>
    <lineage>
        <taxon>Bacteria</taxon>
        <taxon>Pseudomonadati</taxon>
        <taxon>Planctomycetota</taxon>
        <taxon>Phycisphaerae</taxon>
        <taxon>Phycisphaerales</taxon>
        <taxon>Phycisphaeraceae</taxon>
        <taxon>Poriferisphaera</taxon>
    </lineage>
</organism>
<dbReference type="EMBL" id="CP036425">
    <property type="protein sequence ID" value="QDU34600.1"/>
    <property type="molecule type" value="Genomic_DNA"/>
</dbReference>
<evidence type="ECO:0000259" key="1">
    <source>
        <dbReference type="Pfam" id="PF18096"/>
    </source>
</evidence>
<evidence type="ECO:0000313" key="2">
    <source>
        <dbReference type="EMBL" id="QDU34600.1"/>
    </source>
</evidence>
<reference evidence="2 3" key="1">
    <citation type="submission" date="2019-02" db="EMBL/GenBank/DDBJ databases">
        <title>Deep-cultivation of Planctomycetes and their phenomic and genomic characterization uncovers novel biology.</title>
        <authorList>
            <person name="Wiegand S."/>
            <person name="Jogler M."/>
            <person name="Boedeker C."/>
            <person name="Pinto D."/>
            <person name="Vollmers J."/>
            <person name="Rivas-Marin E."/>
            <person name="Kohn T."/>
            <person name="Peeters S.H."/>
            <person name="Heuer A."/>
            <person name="Rast P."/>
            <person name="Oberbeckmann S."/>
            <person name="Bunk B."/>
            <person name="Jeske O."/>
            <person name="Meyerdierks A."/>
            <person name="Storesund J.E."/>
            <person name="Kallscheuer N."/>
            <person name="Luecker S."/>
            <person name="Lage O.M."/>
            <person name="Pohl T."/>
            <person name="Merkel B.J."/>
            <person name="Hornburger P."/>
            <person name="Mueller R.-W."/>
            <person name="Bruemmer F."/>
            <person name="Labrenz M."/>
            <person name="Spormann A.M."/>
            <person name="Op den Camp H."/>
            <person name="Overmann J."/>
            <person name="Amann R."/>
            <person name="Jetten M.S.M."/>
            <person name="Mascher T."/>
            <person name="Medema M.H."/>
            <person name="Devos D.P."/>
            <person name="Kaster A.-K."/>
            <person name="Ovreas L."/>
            <person name="Rohde M."/>
            <person name="Galperin M.Y."/>
            <person name="Jogler C."/>
        </authorList>
    </citation>
    <scope>NUCLEOTIDE SEQUENCE [LARGE SCALE GENOMIC DNA]</scope>
    <source>
        <strain evidence="2 3">KS4</strain>
    </source>
</reference>
<dbReference type="SUPFAM" id="SSF53335">
    <property type="entry name" value="S-adenosyl-L-methionine-dependent methyltransferases"/>
    <property type="match status" value="1"/>
</dbReference>
<dbReference type="KEGG" id="pcor:KS4_26710"/>
<name>A0A517YWJ8_9BACT</name>